<accession>A0A8S0SX82</accession>
<reference evidence="2 3" key="1">
    <citation type="submission" date="2019-12" db="EMBL/GenBank/DDBJ databases">
        <authorList>
            <person name="Alioto T."/>
            <person name="Alioto T."/>
            <person name="Gomez Garrido J."/>
        </authorList>
    </citation>
    <scope>NUCLEOTIDE SEQUENCE [LARGE SCALE GENOMIC DNA]</scope>
</reference>
<dbReference type="Gramene" id="OE9A045045T1">
    <property type="protein sequence ID" value="OE9A045045C1"/>
    <property type="gene ID" value="OE9A045045"/>
</dbReference>
<protein>
    <submittedName>
        <fullName evidence="2">Uncharacterized protein</fullName>
    </submittedName>
</protein>
<evidence type="ECO:0000256" key="1">
    <source>
        <dbReference type="SAM" id="MobiDB-lite"/>
    </source>
</evidence>
<gene>
    <name evidence="2" type="ORF">OLEA9_A045045</name>
</gene>
<organism evidence="2 3">
    <name type="scientific">Olea europaea subsp. europaea</name>
    <dbReference type="NCBI Taxonomy" id="158383"/>
    <lineage>
        <taxon>Eukaryota</taxon>
        <taxon>Viridiplantae</taxon>
        <taxon>Streptophyta</taxon>
        <taxon>Embryophyta</taxon>
        <taxon>Tracheophyta</taxon>
        <taxon>Spermatophyta</taxon>
        <taxon>Magnoliopsida</taxon>
        <taxon>eudicotyledons</taxon>
        <taxon>Gunneridae</taxon>
        <taxon>Pentapetalae</taxon>
        <taxon>asterids</taxon>
        <taxon>lamiids</taxon>
        <taxon>Lamiales</taxon>
        <taxon>Oleaceae</taxon>
        <taxon>Oleeae</taxon>
        <taxon>Olea</taxon>
    </lineage>
</organism>
<keyword evidence="3" id="KW-1185">Reference proteome</keyword>
<dbReference type="AlphaFoldDB" id="A0A8S0SX82"/>
<feature type="compositionally biased region" description="Gly residues" evidence="1">
    <location>
        <begin position="49"/>
        <end position="60"/>
    </location>
</feature>
<proteinExistence type="predicted"/>
<dbReference type="EMBL" id="CACTIH010005572">
    <property type="protein sequence ID" value="CAA2997888.1"/>
    <property type="molecule type" value="Genomic_DNA"/>
</dbReference>
<sequence length="146" mass="14720">MGGDGGNGGGELLLCGIGEGGGSIEVGRVGEESGGGGVKDSGAREGDGGEGICGGGGGRGQAADGDQPHAGASDSRNSEESHTETITVYVKQGNVIEQPQFMWEVPENISMVDIYTSNRTFRGIIGCRPTKHIGVVIQAMSDPIAS</sequence>
<dbReference type="Proteomes" id="UP000594638">
    <property type="component" value="Unassembled WGS sequence"/>
</dbReference>
<evidence type="ECO:0000313" key="3">
    <source>
        <dbReference type="Proteomes" id="UP000594638"/>
    </source>
</evidence>
<name>A0A8S0SX82_OLEEU</name>
<evidence type="ECO:0000313" key="2">
    <source>
        <dbReference type="EMBL" id="CAA2997888.1"/>
    </source>
</evidence>
<comment type="caution">
    <text evidence="2">The sequence shown here is derived from an EMBL/GenBank/DDBJ whole genome shotgun (WGS) entry which is preliminary data.</text>
</comment>
<feature type="region of interest" description="Disordered" evidence="1">
    <location>
        <begin position="24"/>
        <end position="86"/>
    </location>
</feature>